<sequence length="272" mass="29140">MKPTPSGLSLKGNFGTSLCQEEQKLGLCVGQTNKQVVAPNIFSPHQLLASTSPLASRTGGRRRVSTRRSPPRLVTVPSLCPLTLLSPPLPPCFISFVYRRVAAGLGDSNRWLWVSTASLERWRGRGEPDLSWRRRQAGRSRVSHGVDLGQISPGGFAGVALHCCLCRSGQCSASTVSPMSPLTAALQRLEWTSLLAMAGPGLADPASPVLLSMSPSGWSAVPRTILRLRFSIGSSYFDAGSGFKIFSLVSCLLNGCFKTCKILAKLLASSWL</sequence>
<keyword evidence="2" id="KW-1185">Reference proteome</keyword>
<name>A0ABQ8AMM3_BRANA</name>
<reference evidence="1 2" key="1">
    <citation type="submission" date="2021-05" db="EMBL/GenBank/DDBJ databases">
        <title>Genome Assembly of Synthetic Allotetraploid Brassica napus Reveals Homoeologous Exchanges between Subgenomes.</title>
        <authorList>
            <person name="Davis J.T."/>
        </authorList>
    </citation>
    <scope>NUCLEOTIDE SEQUENCE [LARGE SCALE GENOMIC DNA]</scope>
    <source>
        <strain evidence="2">cv. Da-Ae</strain>
        <tissue evidence="1">Seedling</tissue>
    </source>
</reference>
<organism evidence="1 2">
    <name type="scientific">Brassica napus</name>
    <name type="common">Rape</name>
    <dbReference type="NCBI Taxonomy" id="3708"/>
    <lineage>
        <taxon>Eukaryota</taxon>
        <taxon>Viridiplantae</taxon>
        <taxon>Streptophyta</taxon>
        <taxon>Embryophyta</taxon>
        <taxon>Tracheophyta</taxon>
        <taxon>Spermatophyta</taxon>
        <taxon>Magnoliopsida</taxon>
        <taxon>eudicotyledons</taxon>
        <taxon>Gunneridae</taxon>
        <taxon>Pentapetalae</taxon>
        <taxon>rosids</taxon>
        <taxon>malvids</taxon>
        <taxon>Brassicales</taxon>
        <taxon>Brassicaceae</taxon>
        <taxon>Brassiceae</taxon>
        <taxon>Brassica</taxon>
    </lineage>
</organism>
<protein>
    <submittedName>
        <fullName evidence="1">Uncharacterized protein</fullName>
    </submittedName>
</protein>
<dbReference type="EMBL" id="JAGKQM010000013">
    <property type="protein sequence ID" value="KAH0893750.1"/>
    <property type="molecule type" value="Genomic_DNA"/>
</dbReference>
<comment type="caution">
    <text evidence="1">The sequence shown here is derived from an EMBL/GenBank/DDBJ whole genome shotgun (WGS) entry which is preliminary data.</text>
</comment>
<evidence type="ECO:0000313" key="2">
    <source>
        <dbReference type="Proteomes" id="UP000824890"/>
    </source>
</evidence>
<dbReference type="Proteomes" id="UP000824890">
    <property type="component" value="Unassembled WGS sequence"/>
</dbReference>
<evidence type="ECO:0000313" key="1">
    <source>
        <dbReference type="EMBL" id="KAH0893750.1"/>
    </source>
</evidence>
<accession>A0ABQ8AMM3</accession>
<proteinExistence type="predicted"/>
<gene>
    <name evidence="1" type="ORF">HID58_056179</name>
</gene>